<protein>
    <submittedName>
        <fullName evidence="3">Iron dicitrate transporter FecR</fullName>
    </submittedName>
</protein>
<dbReference type="Proteomes" id="UP000623842">
    <property type="component" value="Unassembled WGS sequence"/>
</dbReference>
<dbReference type="GO" id="GO:0016989">
    <property type="term" value="F:sigma factor antagonist activity"/>
    <property type="evidence" value="ECO:0007669"/>
    <property type="project" value="TreeGrafter"/>
</dbReference>
<dbReference type="EMBL" id="BNCK01000012">
    <property type="protein sequence ID" value="GHG06024.1"/>
    <property type="molecule type" value="Genomic_DNA"/>
</dbReference>
<dbReference type="PANTHER" id="PTHR30273:SF2">
    <property type="entry name" value="PROTEIN FECR"/>
    <property type="match status" value="1"/>
</dbReference>
<keyword evidence="1" id="KW-0472">Membrane</keyword>
<proteinExistence type="predicted"/>
<name>A0A919BQW3_9GAMM</name>
<reference evidence="3" key="2">
    <citation type="submission" date="2020-09" db="EMBL/GenBank/DDBJ databases">
        <authorList>
            <person name="Sun Q."/>
            <person name="Kim S."/>
        </authorList>
    </citation>
    <scope>NUCLEOTIDE SEQUENCE</scope>
    <source>
        <strain evidence="3">KCTC 42731</strain>
    </source>
</reference>
<dbReference type="AlphaFoldDB" id="A0A919BQW3"/>
<evidence type="ECO:0000313" key="3">
    <source>
        <dbReference type="EMBL" id="GHG06024.1"/>
    </source>
</evidence>
<dbReference type="PIRSF" id="PIRSF018266">
    <property type="entry name" value="FecR"/>
    <property type="match status" value="1"/>
</dbReference>
<evidence type="ECO:0000259" key="2">
    <source>
        <dbReference type="Pfam" id="PF04773"/>
    </source>
</evidence>
<organism evidence="3 4">
    <name type="scientific">Thalassotalea marina</name>
    <dbReference type="NCBI Taxonomy" id="1673741"/>
    <lineage>
        <taxon>Bacteria</taxon>
        <taxon>Pseudomonadati</taxon>
        <taxon>Pseudomonadota</taxon>
        <taxon>Gammaproteobacteria</taxon>
        <taxon>Alteromonadales</taxon>
        <taxon>Colwelliaceae</taxon>
        <taxon>Thalassotalea</taxon>
    </lineage>
</organism>
<sequence length="297" mass="33641">MNSPNKQFDINKTAKRWAKIMVNAQVSTTEQRELALWLEQDKAHKQAFFQYRQQLIAKQKPYRRVVAAGFAMAASIMLFILMPNMVLESPAVPLELTSIQSKTHVLPDGSRVELNVNSNILVQYTSEQRLITLTKGDAWFDVKADKTRPFIVKHLSVEVKALGTSFAVKTHQNLQVQVTEHSVEVKDKVTNQIRVVEQGEGIIKDHSNWREQTAKELNTALAWREQLIIFDATPLSLALEEISLYLGKDIELVAPIAHDEPVTGRFNTNNANLALEMICEGMGLKQKPLLDKKILLF</sequence>
<dbReference type="InterPro" id="IPR006860">
    <property type="entry name" value="FecR"/>
</dbReference>
<comment type="caution">
    <text evidence="3">The sequence shown here is derived from an EMBL/GenBank/DDBJ whole genome shotgun (WGS) entry which is preliminary data.</text>
</comment>
<dbReference type="PANTHER" id="PTHR30273">
    <property type="entry name" value="PERIPLASMIC SIGNAL SENSOR AND SIGMA FACTOR ACTIVATOR FECR-RELATED"/>
    <property type="match status" value="1"/>
</dbReference>
<dbReference type="Gene3D" id="2.60.120.1440">
    <property type="match status" value="1"/>
</dbReference>
<dbReference type="Gene3D" id="3.55.50.30">
    <property type="match status" value="1"/>
</dbReference>
<evidence type="ECO:0000256" key="1">
    <source>
        <dbReference type="SAM" id="Phobius"/>
    </source>
</evidence>
<keyword evidence="1" id="KW-0812">Transmembrane</keyword>
<feature type="transmembrane region" description="Helical" evidence="1">
    <location>
        <begin position="65"/>
        <end position="87"/>
    </location>
</feature>
<feature type="domain" description="FecR protein" evidence="2">
    <location>
        <begin position="102"/>
        <end position="184"/>
    </location>
</feature>
<keyword evidence="1" id="KW-1133">Transmembrane helix</keyword>
<dbReference type="InterPro" id="IPR012373">
    <property type="entry name" value="Ferrdict_sens_TM"/>
</dbReference>
<evidence type="ECO:0000313" key="4">
    <source>
        <dbReference type="Proteomes" id="UP000623842"/>
    </source>
</evidence>
<accession>A0A919BQW3</accession>
<dbReference type="Pfam" id="PF04773">
    <property type="entry name" value="FecR"/>
    <property type="match status" value="1"/>
</dbReference>
<keyword evidence="4" id="KW-1185">Reference proteome</keyword>
<dbReference type="RefSeq" id="WP_189774299.1">
    <property type="nucleotide sequence ID" value="NZ_BNCK01000012.1"/>
</dbReference>
<reference evidence="3" key="1">
    <citation type="journal article" date="2014" name="Int. J. Syst. Evol. Microbiol.">
        <title>Complete genome sequence of Corynebacterium casei LMG S-19264T (=DSM 44701T), isolated from a smear-ripened cheese.</title>
        <authorList>
            <consortium name="US DOE Joint Genome Institute (JGI-PGF)"/>
            <person name="Walter F."/>
            <person name="Albersmeier A."/>
            <person name="Kalinowski J."/>
            <person name="Ruckert C."/>
        </authorList>
    </citation>
    <scope>NUCLEOTIDE SEQUENCE</scope>
    <source>
        <strain evidence="3">KCTC 42731</strain>
    </source>
</reference>
<gene>
    <name evidence="3" type="primary">fecR</name>
    <name evidence="3" type="ORF">GCM10017161_39540</name>
</gene>